<feature type="compositionally biased region" description="Basic and acidic residues" evidence="1">
    <location>
        <begin position="1419"/>
        <end position="1432"/>
    </location>
</feature>
<feature type="compositionally biased region" description="Basic and acidic residues" evidence="1">
    <location>
        <begin position="472"/>
        <end position="482"/>
    </location>
</feature>
<feature type="compositionally biased region" description="Pro residues" evidence="1">
    <location>
        <begin position="1544"/>
        <end position="1557"/>
    </location>
</feature>
<feature type="region of interest" description="Disordered" evidence="1">
    <location>
        <begin position="780"/>
        <end position="841"/>
    </location>
</feature>
<protein>
    <submittedName>
        <fullName evidence="2">Uncharacterized protein</fullName>
    </submittedName>
</protein>
<feature type="compositionally biased region" description="Polar residues" evidence="1">
    <location>
        <begin position="37"/>
        <end position="58"/>
    </location>
</feature>
<dbReference type="Proteomes" id="UP000823941">
    <property type="component" value="Chromosome 27"/>
</dbReference>
<keyword evidence="3" id="KW-1185">Reference proteome</keyword>
<feature type="region of interest" description="Disordered" evidence="1">
    <location>
        <begin position="75"/>
        <end position="94"/>
    </location>
</feature>
<feature type="region of interest" description="Disordered" evidence="1">
    <location>
        <begin position="1418"/>
        <end position="1557"/>
    </location>
</feature>
<feature type="compositionally biased region" description="Basic residues" evidence="1">
    <location>
        <begin position="970"/>
        <end position="993"/>
    </location>
</feature>
<feature type="region of interest" description="Disordered" evidence="1">
    <location>
        <begin position="867"/>
        <end position="1106"/>
    </location>
</feature>
<reference evidence="2 3" key="1">
    <citation type="submission" date="2021-06" db="EMBL/GenBank/DDBJ databases">
        <title>A haploid diamondback moth (Plutella xylostella L.) genome assembly resolves 31 chromosomes and identifies a diamide resistance mutation.</title>
        <authorList>
            <person name="Ward C.M."/>
            <person name="Perry K.D."/>
            <person name="Baker G."/>
            <person name="Powis K."/>
            <person name="Heckel D.G."/>
            <person name="Baxter S.W."/>
        </authorList>
    </citation>
    <scope>NUCLEOTIDE SEQUENCE [LARGE SCALE GENOMIC DNA]</scope>
    <source>
        <strain evidence="2 3">LV</strain>
        <tissue evidence="2">Single pupa</tissue>
    </source>
</reference>
<gene>
    <name evidence="2" type="ORF">JYU34_019820</name>
</gene>
<feature type="compositionally biased region" description="Basic and acidic residues" evidence="1">
    <location>
        <begin position="780"/>
        <end position="822"/>
    </location>
</feature>
<comment type="caution">
    <text evidence="2">The sequence shown here is derived from an EMBL/GenBank/DDBJ whole genome shotgun (WGS) entry which is preliminary data.</text>
</comment>
<feature type="compositionally biased region" description="Basic and acidic residues" evidence="1">
    <location>
        <begin position="230"/>
        <end position="266"/>
    </location>
</feature>
<feature type="compositionally biased region" description="Basic and acidic residues" evidence="1">
    <location>
        <begin position="359"/>
        <end position="385"/>
    </location>
</feature>
<feature type="region of interest" description="Disordered" evidence="1">
    <location>
        <begin position="1"/>
        <end position="66"/>
    </location>
</feature>
<proteinExistence type="predicted"/>
<feature type="region of interest" description="Disordered" evidence="1">
    <location>
        <begin position="109"/>
        <end position="138"/>
    </location>
</feature>
<feature type="compositionally biased region" description="Low complexity" evidence="1">
    <location>
        <begin position="1031"/>
        <end position="1043"/>
    </location>
</feature>
<feature type="compositionally biased region" description="Basic and acidic residues" evidence="1">
    <location>
        <begin position="275"/>
        <end position="350"/>
    </location>
</feature>
<feature type="compositionally biased region" description="Basic residues" evidence="1">
    <location>
        <begin position="1010"/>
        <end position="1028"/>
    </location>
</feature>
<feature type="compositionally biased region" description="Polar residues" evidence="1">
    <location>
        <begin position="824"/>
        <end position="836"/>
    </location>
</feature>
<feature type="compositionally biased region" description="Polar residues" evidence="1">
    <location>
        <begin position="1238"/>
        <end position="1250"/>
    </location>
</feature>
<dbReference type="EMBL" id="JAHIBW010000027">
    <property type="protein sequence ID" value="KAG7296924.1"/>
    <property type="molecule type" value="Genomic_DNA"/>
</dbReference>
<feature type="compositionally biased region" description="Low complexity" evidence="1">
    <location>
        <begin position="1182"/>
        <end position="1192"/>
    </location>
</feature>
<sequence>MSRGYSGRLTGSGFQNIDLPAPPGTSSNTNSPIPSPYTYSNSPQPESSNSTPDQSTPRLQILSKGVENAKKRLRAFSIQKKPPLTPSALPKITSGTGSTVLIGKLCSAKVSSKPPPEVEEQRKLLKPPKPGGNKVESYTEVKKKTVQEIEDMKRKMEMIELGIPLGLICPPERSETAMPTKAMPPIKSFLEPEKVDEIIREAKKARAEGKEFKFDYHKLLPGYDNPFQKKPKEPEGKTPAKKENKHFDRPRHLSKLDKLNIRDMARGKSRYNSRRSSEHRKSDRESKEDRDRDRHKGRDKDRSKERDKDRDKSKEISKEKDDKVDPHEEKLADKSDKDPKETPVDLKDFVVCDSWSLDNEDKTSSPQVEEKSQVDDKSQVDEKSQLAETIQKVENAKNKIENVFKDPMEQLRESLGKTKQKIEETEEKPVKIEKLQPVIDSFTYEIDPDDEEVLDIFDESIDIEKFAESEKSKRLKKVKDIDQDSLSQSSKDMSMDNMGEDFLESVIREIKQESMSDDDNMSISNDKGLVEYDLSPDKEKNEATRSFSNAEDSIASGTVTPEMKEDCSSQRSQYSDSGFRSTESFKSTESGYKSTESVYKSSESFKSTESDYKSTASSYKSTESSYKSTESAYKSTESAYKSTEGADEFRLDGEREVSESMTERMAKSTIDSLETWSFVLKICQPLLFRHDKNKCYKETSTSPKLWFAASPKRCGCVRDRAVVYQELDTCKMGLVDRVYGCDQIADYPETNKRGWYPIFAECLTETKPVQLSNEWDIESASKTEEKIASEEKSAAQDKASNREKSVNQEKSVSERVTQERGQKASHNTPKGKQKSSADQDELAAKHEDLTLDIEYQKFMNLVWPEVSDRKEEGTTPDRETQKETPDRREEKKKKRSERWSQETDEAEVEKKSSKKMKLMKADKEKSRKRKRSCSTISEASEGDADKKSKKKLSKKKLEKKNKAKEEKRRKLEKKYLKKLKEKQKKKAKKHKSEKIHVESDEEMIEEKPKKPSKKKQKKLKKKEQKKKKPDSSSSSTSSSSDSSSDSDTESEKESKKKKKKKAEEKSKKKKKDKKRKRKRSTSESSDQEFDENILNNIKTEKVEDEKAHKKLEEIQDFSPRRQLKIQPEIINMKELQNDFEISNMRIKLEKIEVPMPAAEACEEFVDTPIAEPPTREEKDELIQAAEQQAQIQSEPDKEPDTEQTIPLPEESSQASSQESTVSLGNKDENYEKDESHLRPSSQNSNYSFNDVISASQSGFYPKMDENEPNDYQNYEMYEQMAMEYQSGVASQPPSQPSLITSRIETVVSRARGEIKCDWRAGDSAPPPGRPSRWGLKPSDVNIVLTSPTESVYRIRSVLDPAPDDTAACYDEAYADMYGASDRLQYGDCFDRPAPAAVDTRSALDKRIDRALRDSVLGEVAKENDPSEQEKANRLQTTVPDAPRAGKRVSFADGYKPGQDSDTEEPPVKKRRRARRLGTAWPCPAEHPDHVPLWDALPPPPPPPGSPPPRRAPPLLLPSVRQEGGLGPPPHHFHGKFDPSSLPGLMPPEPPPLMRLPL</sequence>
<evidence type="ECO:0000313" key="3">
    <source>
        <dbReference type="Proteomes" id="UP000823941"/>
    </source>
</evidence>
<feature type="compositionally biased region" description="Pro residues" evidence="1">
    <location>
        <begin position="1496"/>
        <end position="1515"/>
    </location>
</feature>
<organism evidence="2 3">
    <name type="scientific">Plutella xylostella</name>
    <name type="common">Diamondback moth</name>
    <name type="synonym">Plutella maculipennis</name>
    <dbReference type="NCBI Taxonomy" id="51655"/>
    <lineage>
        <taxon>Eukaryota</taxon>
        <taxon>Metazoa</taxon>
        <taxon>Ecdysozoa</taxon>
        <taxon>Arthropoda</taxon>
        <taxon>Hexapoda</taxon>
        <taxon>Insecta</taxon>
        <taxon>Pterygota</taxon>
        <taxon>Neoptera</taxon>
        <taxon>Endopterygota</taxon>
        <taxon>Lepidoptera</taxon>
        <taxon>Glossata</taxon>
        <taxon>Ditrysia</taxon>
        <taxon>Yponomeutoidea</taxon>
        <taxon>Plutellidae</taxon>
        <taxon>Plutella</taxon>
    </lineage>
</organism>
<feature type="region of interest" description="Disordered" evidence="1">
    <location>
        <begin position="210"/>
        <end position="386"/>
    </location>
</feature>
<evidence type="ECO:0000313" key="2">
    <source>
        <dbReference type="EMBL" id="KAG7296924.1"/>
    </source>
</evidence>
<feature type="compositionally biased region" description="Polar residues" evidence="1">
    <location>
        <begin position="544"/>
        <end position="559"/>
    </location>
</feature>
<name>A0ABQ7PVC4_PLUXY</name>
<feature type="compositionally biased region" description="Low complexity" evidence="1">
    <location>
        <begin position="1209"/>
        <end position="1219"/>
    </location>
</feature>
<feature type="compositionally biased region" description="Basic and acidic residues" evidence="1">
    <location>
        <begin position="867"/>
        <end position="889"/>
    </location>
</feature>
<feature type="compositionally biased region" description="Basic and acidic residues" evidence="1">
    <location>
        <begin position="1225"/>
        <end position="1237"/>
    </location>
</feature>
<feature type="compositionally biased region" description="Basic residues" evidence="1">
    <location>
        <begin position="1067"/>
        <end position="1079"/>
    </location>
</feature>
<feature type="region of interest" description="Disordered" evidence="1">
    <location>
        <begin position="1163"/>
        <end position="1250"/>
    </location>
</feature>
<feature type="compositionally biased region" description="Basic residues" evidence="1">
    <location>
        <begin position="947"/>
        <end position="962"/>
    </location>
</feature>
<feature type="compositionally biased region" description="Polar residues" evidence="1">
    <location>
        <begin position="569"/>
        <end position="600"/>
    </location>
</feature>
<accession>A0ABQ7PVC4</accession>
<evidence type="ECO:0000256" key="1">
    <source>
        <dbReference type="SAM" id="MobiDB-lite"/>
    </source>
</evidence>
<feature type="region of interest" description="Disordered" evidence="1">
    <location>
        <begin position="472"/>
        <end position="600"/>
    </location>
</feature>